<sequence length="145" mass="14861">MSAAAPPRPARTPLRSMLVGGLVPTLPLVVVVPLLTWAAAGEWAAVSALLGAVLSIVVFVLGVVGIRGVLAGPTASTMAGAFSVFVLQMVVLAAVIWSLAQTTWLEVVPLAIAFLIAGLVFQAGLVVGFLRARAELDVDLPGDPR</sequence>
<keyword evidence="3" id="KW-1185">Reference proteome</keyword>
<dbReference type="AlphaFoldDB" id="A0A285VFS0"/>
<evidence type="ECO:0008006" key="4">
    <source>
        <dbReference type="Google" id="ProtNLM"/>
    </source>
</evidence>
<dbReference type="EMBL" id="OBQK01000001">
    <property type="protein sequence ID" value="SOC52793.1"/>
    <property type="molecule type" value="Genomic_DNA"/>
</dbReference>
<reference evidence="3" key="1">
    <citation type="submission" date="2017-08" db="EMBL/GenBank/DDBJ databases">
        <authorList>
            <person name="Varghese N."/>
            <person name="Submissions S."/>
        </authorList>
    </citation>
    <scope>NUCLEOTIDE SEQUENCE [LARGE SCALE GENOMIC DNA]</scope>
    <source>
        <strain evidence="3">USBA17B2</strain>
    </source>
</reference>
<evidence type="ECO:0000313" key="2">
    <source>
        <dbReference type="EMBL" id="SOC52793.1"/>
    </source>
</evidence>
<gene>
    <name evidence="2" type="ORF">SAMN05421879_101826</name>
</gene>
<keyword evidence="1" id="KW-0472">Membrane</keyword>
<dbReference type="RefSeq" id="WP_097186947.1">
    <property type="nucleotide sequence ID" value="NZ_OBQK01000001.1"/>
</dbReference>
<proteinExistence type="predicted"/>
<dbReference type="Proteomes" id="UP000219688">
    <property type="component" value="Unassembled WGS sequence"/>
</dbReference>
<feature type="transmembrane region" description="Helical" evidence="1">
    <location>
        <begin position="111"/>
        <end position="130"/>
    </location>
</feature>
<protein>
    <recommendedName>
        <fullName evidence="4">ATP synthase protein I</fullName>
    </recommendedName>
</protein>
<feature type="transmembrane region" description="Helical" evidence="1">
    <location>
        <begin position="43"/>
        <end position="66"/>
    </location>
</feature>
<accession>A0A285VFS0</accession>
<organism evidence="2 3">
    <name type="scientific">Ornithinimicrobium cerasi</name>
    <dbReference type="NCBI Taxonomy" id="2248773"/>
    <lineage>
        <taxon>Bacteria</taxon>
        <taxon>Bacillati</taxon>
        <taxon>Actinomycetota</taxon>
        <taxon>Actinomycetes</taxon>
        <taxon>Micrococcales</taxon>
        <taxon>Ornithinimicrobiaceae</taxon>
        <taxon>Ornithinimicrobium</taxon>
    </lineage>
</organism>
<keyword evidence="1" id="KW-0812">Transmembrane</keyword>
<name>A0A285VFS0_9MICO</name>
<evidence type="ECO:0000256" key="1">
    <source>
        <dbReference type="SAM" id="Phobius"/>
    </source>
</evidence>
<feature type="transmembrane region" description="Helical" evidence="1">
    <location>
        <begin position="78"/>
        <end position="99"/>
    </location>
</feature>
<dbReference type="STRING" id="1122622.GCA_000421185_03221"/>
<feature type="transmembrane region" description="Helical" evidence="1">
    <location>
        <begin position="17"/>
        <end position="37"/>
    </location>
</feature>
<keyword evidence="1" id="KW-1133">Transmembrane helix</keyword>
<evidence type="ECO:0000313" key="3">
    <source>
        <dbReference type="Proteomes" id="UP000219688"/>
    </source>
</evidence>